<dbReference type="InterPro" id="IPR010920">
    <property type="entry name" value="LSM_dom_sf"/>
</dbReference>
<dbReference type="Proteomes" id="UP000199034">
    <property type="component" value="Unassembled WGS sequence"/>
</dbReference>
<dbReference type="RefSeq" id="WP_090849948.1">
    <property type="nucleotide sequence ID" value="NZ_FMZM01000001.1"/>
</dbReference>
<dbReference type="GO" id="GO:0016020">
    <property type="term" value="C:membrane"/>
    <property type="evidence" value="ECO:0007669"/>
    <property type="project" value="InterPro"/>
</dbReference>
<feature type="transmembrane region" description="Helical" evidence="1">
    <location>
        <begin position="129"/>
        <end position="151"/>
    </location>
</feature>
<keyword evidence="4" id="KW-1185">Reference proteome</keyword>
<dbReference type="InterPro" id="IPR006685">
    <property type="entry name" value="MscS_channel_2nd"/>
</dbReference>
<keyword evidence="1" id="KW-1133">Transmembrane helix</keyword>
<sequence length="345" mass="37689">MAVSPVNALVAAGSALGGALVLILVVHLLAKVLVRRWPPADELVRTAKLPFRALVLILAVNGWVAGVRPHDGGDLWWDAAGLGCRVLAISAGAWLLAAALLFVEDLGMGRARTDTRDNRVARRVRTQVLIIRRLTVAAVVVMAVGAILLSFPGVRAVGASVLASAGLISVVAALAAQSTLANVFAGLQLAFNDAIKIDDVVIVEEEWGWIEEITLSYVVVRLWDDRRLILPCTYFTTTPFQNWTRRNSELLGAVELDLDWDVDTDALRLELDRIMATADLWDGRVAHFQVVDAVGGYVRVRVLLTAVDAPTLFDLRCHVREALVRWLRTEAPQGLPRQRLRIDPS</sequence>
<keyword evidence="1" id="KW-0812">Transmembrane</keyword>
<dbReference type="GO" id="GO:0055085">
    <property type="term" value="P:transmembrane transport"/>
    <property type="evidence" value="ECO:0007669"/>
    <property type="project" value="InterPro"/>
</dbReference>
<keyword evidence="1" id="KW-0472">Membrane</keyword>
<gene>
    <name evidence="3" type="ORF">SAMN05421872_101246</name>
</gene>
<feature type="transmembrane region" description="Helical" evidence="1">
    <location>
        <begin position="86"/>
        <end position="108"/>
    </location>
</feature>
<dbReference type="Pfam" id="PF00924">
    <property type="entry name" value="MS_channel_2nd"/>
    <property type="match status" value="1"/>
</dbReference>
<evidence type="ECO:0000313" key="3">
    <source>
        <dbReference type="EMBL" id="SDC08410.1"/>
    </source>
</evidence>
<dbReference type="EMBL" id="FMZM01000001">
    <property type="protein sequence ID" value="SDC08410.1"/>
    <property type="molecule type" value="Genomic_DNA"/>
</dbReference>
<accession>A0A1G6IPP5</accession>
<dbReference type="STRING" id="1045774.SAMN05421872_101246"/>
<evidence type="ECO:0000313" key="4">
    <source>
        <dbReference type="Proteomes" id="UP000199034"/>
    </source>
</evidence>
<name>A0A1G6IPP5_9ACTN</name>
<dbReference type="OrthoDB" id="9792218at2"/>
<dbReference type="SUPFAM" id="SSF50182">
    <property type="entry name" value="Sm-like ribonucleoproteins"/>
    <property type="match status" value="1"/>
</dbReference>
<dbReference type="Gene3D" id="1.10.287.1260">
    <property type="match status" value="1"/>
</dbReference>
<proteinExistence type="predicted"/>
<feature type="transmembrane region" description="Helical" evidence="1">
    <location>
        <begin position="49"/>
        <end position="66"/>
    </location>
</feature>
<dbReference type="PANTHER" id="PTHR30566:SF25">
    <property type="entry name" value="INNER MEMBRANE PROTEIN"/>
    <property type="match status" value="1"/>
</dbReference>
<feature type="transmembrane region" description="Helical" evidence="1">
    <location>
        <begin position="157"/>
        <end position="176"/>
    </location>
</feature>
<reference evidence="3 4" key="1">
    <citation type="submission" date="2016-10" db="EMBL/GenBank/DDBJ databases">
        <authorList>
            <person name="de Groot N.N."/>
        </authorList>
    </citation>
    <scope>NUCLEOTIDE SEQUENCE [LARGE SCALE GENOMIC DNA]</scope>
    <source>
        <strain evidence="3 4">CGMCC 4.6858</strain>
    </source>
</reference>
<dbReference type="PANTHER" id="PTHR30566">
    <property type="entry name" value="YNAI-RELATED MECHANOSENSITIVE ION CHANNEL"/>
    <property type="match status" value="1"/>
</dbReference>
<evidence type="ECO:0000259" key="2">
    <source>
        <dbReference type="Pfam" id="PF00924"/>
    </source>
</evidence>
<feature type="transmembrane region" description="Helical" evidence="1">
    <location>
        <begin position="6"/>
        <end position="29"/>
    </location>
</feature>
<feature type="domain" description="Mechanosensitive ion channel MscS" evidence="2">
    <location>
        <begin position="179"/>
        <end position="245"/>
    </location>
</feature>
<organism evidence="3 4">
    <name type="scientific">Nocardioides lianchengensis</name>
    <dbReference type="NCBI Taxonomy" id="1045774"/>
    <lineage>
        <taxon>Bacteria</taxon>
        <taxon>Bacillati</taxon>
        <taxon>Actinomycetota</taxon>
        <taxon>Actinomycetes</taxon>
        <taxon>Propionibacteriales</taxon>
        <taxon>Nocardioidaceae</taxon>
        <taxon>Nocardioides</taxon>
    </lineage>
</organism>
<dbReference type="AlphaFoldDB" id="A0A1G6IPP5"/>
<evidence type="ECO:0000256" key="1">
    <source>
        <dbReference type="SAM" id="Phobius"/>
    </source>
</evidence>
<protein>
    <submittedName>
        <fullName evidence="3">Small-conductance mechanosensitive channel</fullName>
    </submittedName>
</protein>